<protein>
    <submittedName>
        <fullName evidence="1">Uncharacterized protein</fullName>
    </submittedName>
</protein>
<dbReference type="AlphaFoldDB" id="C3ZJR1"/>
<proteinExistence type="predicted"/>
<dbReference type="EMBL" id="GG666633">
    <property type="protein sequence ID" value="EEN47196.1"/>
    <property type="molecule type" value="Genomic_DNA"/>
</dbReference>
<sequence length="397" mass="45231">MSSDRLYEIDRFYNIGVLFNDMHDIYMTTIPTWGDLSAWNNPPPLDTIKKETLLNFVPECVLDYISIMEKISFPEFLMVQYLHIHWCNIPEVTRSLLRVKSRLFHPKASSFHAPLDNAIYDLYTADHISPFNNMHYLVTTHELLREYKPQSARKDHQHFKLYLNSWLSKRYQSWVTQFRDAAFQDAPLPQFVVVDNAILKDLYHMHGDPTSSRLISEMPVKDLALSAPETAESSEIAEAMVENGRENAAETMSTSGRGGDVAEFRWPYETSLLLDEIILPDLEVTVDNFTHLCDSCATFLGGDLCLRCDFVESFKTTITNVLDGDARTRAIVQVNAQDLQSYHACCGYVTGNCPHCQQNIFDLVTCSNCYNGLSAEDCLLRCPACPISRSNTFPGVY</sequence>
<name>C3ZJR1_BRAFL</name>
<gene>
    <name evidence="1" type="ORF">BRAFLDRAFT_105387</name>
</gene>
<organism>
    <name type="scientific">Branchiostoma floridae</name>
    <name type="common">Florida lancelet</name>
    <name type="synonym">Amphioxus</name>
    <dbReference type="NCBI Taxonomy" id="7739"/>
    <lineage>
        <taxon>Eukaryota</taxon>
        <taxon>Metazoa</taxon>
        <taxon>Chordata</taxon>
        <taxon>Cephalochordata</taxon>
        <taxon>Leptocardii</taxon>
        <taxon>Amphioxiformes</taxon>
        <taxon>Branchiostomatidae</taxon>
        <taxon>Branchiostoma</taxon>
    </lineage>
</organism>
<accession>C3ZJR1</accession>
<dbReference type="InParanoid" id="C3ZJR1"/>
<reference evidence="1" key="1">
    <citation type="journal article" date="2008" name="Nature">
        <title>The amphioxus genome and the evolution of the chordate karyotype.</title>
        <authorList>
            <consortium name="US DOE Joint Genome Institute (JGI-PGF)"/>
            <person name="Putnam N.H."/>
            <person name="Butts T."/>
            <person name="Ferrier D.E.K."/>
            <person name="Furlong R.F."/>
            <person name="Hellsten U."/>
            <person name="Kawashima T."/>
            <person name="Robinson-Rechavi M."/>
            <person name="Shoguchi E."/>
            <person name="Terry A."/>
            <person name="Yu J.-K."/>
            <person name="Benito-Gutierrez E.L."/>
            <person name="Dubchak I."/>
            <person name="Garcia-Fernandez J."/>
            <person name="Gibson-Brown J.J."/>
            <person name="Grigoriev I.V."/>
            <person name="Horton A.C."/>
            <person name="de Jong P.J."/>
            <person name="Jurka J."/>
            <person name="Kapitonov V.V."/>
            <person name="Kohara Y."/>
            <person name="Kuroki Y."/>
            <person name="Lindquist E."/>
            <person name="Lucas S."/>
            <person name="Osoegawa K."/>
            <person name="Pennacchio L.A."/>
            <person name="Salamov A.A."/>
            <person name="Satou Y."/>
            <person name="Sauka-Spengler T."/>
            <person name="Schmutz J."/>
            <person name="Shin-I T."/>
            <person name="Toyoda A."/>
            <person name="Bronner-Fraser M."/>
            <person name="Fujiyama A."/>
            <person name="Holland L.Z."/>
            <person name="Holland P.W.H."/>
            <person name="Satoh N."/>
            <person name="Rokhsar D.S."/>
        </authorList>
    </citation>
    <scope>NUCLEOTIDE SEQUENCE [LARGE SCALE GENOMIC DNA]</scope>
    <source>
        <strain evidence="1">S238N-H82</strain>
        <tissue evidence="1">Testes</tissue>
    </source>
</reference>
<evidence type="ECO:0000313" key="1">
    <source>
        <dbReference type="EMBL" id="EEN47196.1"/>
    </source>
</evidence>